<keyword evidence="3" id="KW-1185">Reference proteome</keyword>
<keyword evidence="1" id="KW-0472">Membrane</keyword>
<feature type="transmembrane region" description="Helical" evidence="1">
    <location>
        <begin position="26"/>
        <end position="48"/>
    </location>
</feature>
<dbReference type="RefSeq" id="WP_183203934.1">
    <property type="nucleotide sequence ID" value="NZ_BAAAER010000001.1"/>
</dbReference>
<sequence length="89" mass="9970">MSLPDLSTEEGRAAYRKELKGVAKPYRLGGFVLILLGAGYVMGARLGWWPVEQTALVVAYGMVALGWALFLTAIFLRTRYHKRRLQEGL</sequence>
<dbReference type="Proteomes" id="UP000529946">
    <property type="component" value="Unassembled WGS sequence"/>
</dbReference>
<name>A0A7W6NQ27_9CAUL</name>
<keyword evidence="1" id="KW-0812">Transmembrane</keyword>
<organism evidence="2 3">
    <name type="scientific">Brevundimonas lenta</name>
    <dbReference type="NCBI Taxonomy" id="424796"/>
    <lineage>
        <taxon>Bacteria</taxon>
        <taxon>Pseudomonadati</taxon>
        <taxon>Pseudomonadota</taxon>
        <taxon>Alphaproteobacteria</taxon>
        <taxon>Caulobacterales</taxon>
        <taxon>Caulobacteraceae</taxon>
        <taxon>Brevundimonas</taxon>
    </lineage>
</organism>
<gene>
    <name evidence="2" type="ORF">GGR12_001638</name>
</gene>
<evidence type="ECO:0000256" key="1">
    <source>
        <dbReference type="SAM" id="Phobius"/>
    </source>
</evidence>
<evidence type="ECO:0000313" key="3">
    <source>
        <dbReference type="Proteomes" id="UP000529946"/>
    </source>
</evidence>
<protein>
    <submittedName>
        <fullName evidence="2">Uncharacterized protein</fullName>
    </submittedName>
</protein>
<accession>A0A7W6NQ27</accession>
<feature type="transmembrane region" description="Helical" evidence="1">
    <location>
        <begin position="54"/>
        <end position="76"/>
    </location>
</feature>
<keyword evidence="1" id="KW-1133">Transmembrane helix</keyword>
<dbReference type="AlphaFoldDB" id="A0A7W6NQ27"/>
<dbReference type="EMBL" id="JACIDM010000002">
    <property type="protein sequence ID" value="MBB4082772.1"/>
    <property type="molecule type" value="Genomic_DNA"/>
</dbReference>
<reference evidence="2 3" key="1">
    <citation type="submission" date="2020-08" db="EMBL/GenBank/DDBJ databases">
        <title>Genomic Encyclopedia of Type Strains, Phase IV (KMG-IV): sequencing the most valuable type-strain genomes for metagenomic binning, comparative biology and taxonomic classification.</title>
        <authorList>
            <person name="Goeker M."/>
        </authorList>
    </citation>
    <scope>NUCLEOTIDE SEQUENCE [LARGE SCALE GENOMIC DNA]</scope>
    <source>
        <strain evidence="2 3">DSM 23960</strain>
    </source>
</reference>
<comment type="caution">
    <text evidence="2">The sequence shown here is derived from an EMBL/GenBank/DDBJ whole genome shotgun (WGS) entry which is preliminary data.</text>
</comment>
<evidence type="ECO:0000313" key="2">
    <source>
        <dbReference type="EMBL" id="MBB4082772.1"/>
    </source>
</evidence>
<proteinExistence type="predicted"/>